<keyword evidence="1" id="KW-1133">Transmembrane helix</keyword>
<feature type="transmembrane region" description="Helical" evidence="1">
    <location>
        <begin position="164"/>
        <end position="182"/>
    </location>
</feature>
<protein>
    <submittedName>
        <fullName evidence="2">Putative membrane protein</fullName>
    </submittedName>
</protein>
<evidence type="ECO:0000313" key="2">
    <source>
        <dbReference type="EMBL" id="SCD21464.1"/>
    </source>
</evidence>
<dbReference type="Pfam" id="PF14093">
    <property type="entry name" value="DUF4271"/>
    <property type="match status" value="1"/>
</dbReference>
<feature type="transmembrane region" description="Helical" evidence="1">
    <location>
        <begin position="263"/>
        <end position="280"/>
    </location>
</feature>
<dbReference type="RefSeq" id="WP_076931310.1">
    <property type="nucleotide sequence ID" value="NZ_LT605205.1"/>
</dbReference>
<keyword evidence="1" id="KW-0812">Transmembrane</keyword>
<feature type="transmembrane region" description="Helical" evidence="1">
    <location>
        <begin position="231"/>
        <end position="251"/>
    </location>
</feature>
<dbReference type="STRING" id="1642647.PSM36_2668"/>
<feature type="transmembrane region" description="Helical" evidence="1">
    <location>
        <begin position="74"/>
        <end position="94"/>
    </location>
</feature>
<evidence type="ECO:0000256" key="1">
    <source>
        <dbReference type="SAM" id="Phobius"/>
    </source>
</evidence>
<reference evidence="2 3" key="1">
    <citation type="submission" date="2016-08" db="EMBL/GenBank/DDBJ databases">
        <authorList>
            <person name="Seilhamer J.J."/>
        </authorList>
    </citation>
    <scope>NUCLEOTIDE SEQUENCE [LARGE SCALE GENOMIC DNA]</scope>
    <source>
        <strain evidence="2">M3/6</strain>
    </source>
</reference>
<organism evidence="2 3">
    <name type="scientific">Proteiniphilum saccharofermentans</name>
    <dbReference type="NCBI Taxonomy" id="1642647"/>
    <lineage>
        <taxon>Bacteria</taxon>
        <taxon>Pseudomonadati</taxon>
        <taxon>Bacteroidota</taxon>
        <taxon>Bacteroidia</taxon>
        <taxon>Bacteroidales</taxon>
        <taxon>Dysgonomonadaceae</taxon>
        <taxon>Proteiniphilum</taxon>
    </lineage>
</organism>
<evidence type="ECO:0000313" key="3">
    <source>
        <dbReference type="Proteomes" id="UP000187464"/>
    </source>
</evidence>
<dbReference type="Proteomes" id="UP000187464">
    <property type="component" value="Chromosome I"/>
</dbReference>
<proteinExistence type="predicted"/>
<keyword evidence="3" id="KW-1185">Reference proteome</keyword>
<sequence length="296" mass="33945">MILVSDTISDTLPYYLKVEGEQVVPESWQMSFGQYDFFPTDSTQVFFNFDGGAASSMQLLQNGSIGAPLPFSPWIHSVFFLLFLFSFMLFAFIFRWEGTALKGNFKTVFSFGKPVASVHKSQVTKTEAWGEFYLLLQAILLFSILIFSWLWSNGFSIYSLRAQILGFIGVFMGLALLIYLKIAGYRLIGTFFLQNEMKSWSTYYSRIMEILGVAAFLPVVFYVYLHEVRNIMLILIAVLFFISRMVIYIELLNIFVKNKISPFYFFVYLCGTEIAPYFLLYKGVLLAITIAGDNII</sequence>
<keyword evidence="1" id="KW-0472">Membrane</keyword>
<dbReference type="InterPro" id="IPR025367">
    <property type="entry name" value="DUF4271"/>
</dbReference>
<feature type="transmembrane region" description="Helical" evidence="1">
    <location>
        <begin position="203"/>
        <end position="225"/>
    </location>
</feature>
<dbReference type="EMBL" id="LT605205">
    <property type="protein sequence ID" value="SCD21464.1"/>
    <property type="molecule type" value="Genomic_DNA"/>
</dbReference>
<gene>
    <name evidence="2" type="ORF">PSM36_2668</name>
</gene>
<name>A0A1R3TCX1_9BACT</name>
<accession>A0A1R3TCX1</accession>
<dbReference type="KEGG" id="psac:PSM36_2668"/>
<dbReference type="AlphaFoldDB" id="A0A1R3TCX1"/>
<feature type="transmembrane region" description="Helical" evidence="1">
    <location>
        <begin position="132"/>
        <end position="152"/>
    </location>
</feature>